<dbReference type="RefSeq" id="WP_224420891.1">
    <property type="nucleotide sequence ID" value="NZ_JAGXFD010000001.1"/>
</dbReference>
<evidence type="ECO:0000259" key="1">
    <source>
        <dbReference type="Pfam" id="PF12973"/>
    </source>
</evidence>
<comment type="caution">
    <text evidence="2">The sequence shown here is derived from an EMBL/GenBank/DDBJ whole genome shotgun (WGS) entry which is preliminary data.</text>
</comment>
<dbReference type="Pfam" id="PF12973">
    <property type="entry name" value="Cupin_7"/>
    <property type="match status" value="1"/>
</dbReference>
<dbReference type="InterPro" id="IPR025979">
    <property type="entry name" value="ChrR-like_cupin_dom"/>
</dbReference>
<feature type="domain" description="ChrR-like cupin" evidence="1">
    <location>
        <begin position="10"/>
        <end position="111"/>
    </location>
</feature>
<sequence>MLVNADFTRRVNVTPDQHRWVTSPQGGVERVMLDRIGAEQARATSLVRYAASSHFPAHRHPGGEEILVLTGIFSDEGGDYPSGWYIRNPPGSSHQPFSHEGATIFVKLRQMSPDDDSQVRIDTGDSTNWHRQEGRDVCPLFSRGTERVSLQRLAPNAAFPDEAAGGAELLVLKGELVIEGQGHPPDSWIRLPIGDQPRLIAGPEGATFYLKTGHLSRITAEASECAPRV</sequence>
<dbReference type="Proteomes" id="UP001319883">
    <property type="component" value="Unassembled WGS sequence"/>
</dbReference>
<proteinExistence type="predicted"/>
<dbReference type="InterPro" id="IPR014710">
    <property type="entry name" value="RmlC-like_jellyroll"/>
</dbReference>
<dbReference type="EMBL" id="JAGXFD010000001">
    <property type="protein sequence ID" value="MBZ9567920.1"/>
    <property type="molecule type" value="Genomic_DNA"/>
</dbReference>
<accession>A0ABS7WZ58</accession>
<dbReference type="InterPro" id="IPR011051">
    <property type="entry name" value="RmlC_Cupin_sf"/>
</dbReference>
<dbReference type="SUPFAM" id="SSF51182">
    <property type="entry name" value="RmlC-like cupins"/>
    <property type="match status" value="2"/>
</dbReference>
<keyword evidence="3" id="KW-1185">Reference proteome</keyword>
<dbReference type="CDD" id="cd20303">
    <property type="entry name" value="cupin_ChrR_1"/>
    <property type="match status" value="1"/>
</dbReference>
<evidence type="ECO:0000313" key="3">
    <source>
        <dbReference type="Proteomes" id="UP001319883"/>
    </source>
</evidence>
<evidence type="ECO:0000313" key="2">
    <source>
        <dbReference type="EMBL" id="MBZ9567920.1"/>
    </source>
</evidence>
<reference evidence="2 3" key="1">
    <citation type="submission" date="2021-05" db="EMBL/GenBank/DDBJ databases">
        <title>Petroleum and Energy Research Collection (APPE): ex situ preservation of microbial diversity associated with the oil industry and exploitation of its biotechnological potential.</title>
        <authorList>
            <person name="Paixao C.T.M."/>
            <person name="Gomes M.B."/>
            <person name="Oliveira V.M."/>
        </authorList>
    </citation>
    <scope>NUCLEOTIDE SEQUENCE [LARGE SCALE GENOMIC DNA]</scope>
    <source>
        <strain evidence="2 3">LIT2</strain>
    </source>
</reference>
<dbReference type="Gene3D" id="2.60.120.10">
    <property type="entry name" value="Jelly Rolls"/>
    <property type="match status" value="1"/>
</dbReference>
<gene>
    <name evidence="2" type="ORF">KGQ91_09535</name>
</gene>
<organism evidence="2 3">
    <name type="scientific">Modicisalibacter tunisiensis</name>
    <dbReference type="NCBI Taxonomy" id="390637"/>
    <lineage>
        <taxon>Bacteria</taxon>
        <taxon>Pseudomonadati</taxon>
        <taxon>Pseudomonadota</taxon>
        <taxon>Gammaproteobacteria</taxon>
        <taxon>Oceanospirillales</taxon>
        <taxon>Halomonadaceae</taxon>
        <taxon>Modicisalibacter</taxon>
    </lineage>
</organism>
<protein>
    <submittedName>
        <fullName evidence="2">Cupin domain-containing protein</fullName>
    </submittedName>
</protein>
<name>A0ABS7WZ58_9GAMM</name>